<keyword evidence="6" id="KW-0862">Zinc</keyword>
<accession>A0ABQ5XGM3</accession>
<keyword evidence="7" id="KW-0732">Signal</keyword>
<feature type="chain" id="PRO_5045041096" description="adenosine deaminase" evidence="7">
    <location>
        <begin position="25"/>
        <end position="512"/>
    </location>
</feature>
<comment type="caution">
    <text evidence="9">The sequence shown here is derived from an EMBL/GenBank/DDBJ whole genome shotgun (WGS) entry which is preliminary data.</text>
</comment>
<comment type="cofactor">
    <cofactor evidence="1">
        <name>Zn(2+)</name>
        <dbReference type="ChEBI" id="CHEBI:29105"/>
    </cofactor>
</comment>
<dbReference type="InterPro" id="IPR032466">
    <property type="entry name" value="Metal_Hydrolase"/>
</dbReference>
<evidence type="ECO:0000259" key="8">
    <source>
        <dbReference type="Pfam" id="PF00962"/>
    </source>
</evidence>
<comment type="similarity">
    <text evidence="2">Belongs to the metallo-dependent hydrolases superfamily. Adenosine and AMP deaminases family.</text>
</comment>
<evidence type="ECO:0000256" key="5">
    <source>
        <dbReference type="ARBA" id="ARBA00022801"/>
    </source>
</evidence>
<evidence type="ECO:0000256" key="1">
    <source>
        <dbReference type="ARBA" id="ARBA00001947"/>
    </source>
</evidence>
<evidence type="ECO:0000313" key="9">
    <source>
        <dbReference type="EMBL" id="GLQ90107.1"/>
    </source>
</evidence>
<evidence type="ECO:0000256" key="4">
    <source>
        <dbReference type="ARBA" id="ARBA00022723"/>
    </source>
</evidence>
<dbReference type="SUPFAM" id="SSF51556">
    <property type="entry name" value="Metallo-dependent hydrolases"/>
    <property type="match status" value="1"/>
</dbReference>
<evidence type="ECO:0000256" key="3">
    <source>
        <dbReference type="ARBA" id="ARBA00012784"/>
    </source>
</evidence>
<dbReference type="InterPro" id="IPR006330">
    <property type="entry name" value="Ado/ade_deaminase"/>
</dbReference>
<evidence type="ECO:0000256" key="7">
    <source>
        <dbReference type="SAM" id="SignalP"/>
    </source>
</evidence>
<dbReference type="EMBL" id="BSOA01000047">
    <property type="protein sequence ID" value="GLQ90107.1"/>
    <property type="molecule type" value="Genomic_DNA"/>
</dbReference>
<organism evidence="9 10">
    <name type="scientific">Dyella flagellata</name>
    <dbReference type="NCBI Taxonomy" id="1867833"/>
    <lineage>
        <taxon>Bacteria</taxon>
        <taxon>Pseudomonadati</taxon>
        <taxon>Pseudomonadota</taxon>
        <taxon>Gammaproteobacteria</taxon>
        <taxon>Lysobacterales</taxon>
        <taxon>Rhodanobacteraceae</taxon>
        <taxon>Dyella</taxon>
    </lineage>
</organism>
<protein>
    <recommendedName>
        <fullName evidence="3">adenosine deaminase</fullName>
        <ecNumber evidence="3">3.5.4.4</ecNumber>
    </recommendedName>
</protein>
<feature type="signal peptide" evidence="7">
    <location>
        <begin position="1"/>
        <end position="24"/>
    </location>
</feature>
<keyword evidence="10" id="KW-1185">Reference proteome</keyword>
<sequence length="512" mass="56443">MQAHSLLRCAILAAAMTCVAQVSAQAVPLRADAAETRTARAFETARQQGPLALHAFLVAMPKGGDLHNHLSGAVYAESWVAQAATDGLCVDIATSSLVDKHDASAPNCGNGRRPAADALGDQHFYDTLVDAFSMRSFVPANGHSGHDQFFETFGRLQAVTPQQHMGDWLNEVSTRAAAQNEQYLELMVTPPFAHARELARTLGWQADFERMRQQLLEHGLKDELTADEQLLTQALAARERLQHCGSARADAACAVRIHFLYQVLRGAAPERVFAQTLLGFELASVDSRWVGINFVMPEDGYLSMRDYSLQMRMLDYLHRLYPKVHISLHAGELAPGLVPPDGLRFHIRQAVEVGHAERIGHGVDVMYEDRPEELLDEMAARHVLVEVNLTSNDVILGVRGADHPLPMYLQHGVPVALSTDDEGVSRIDLTHEYARAAEDFHLDYPSLKQFARNSLSYSFLPGESLWMSTACQGQSPGGSQPGAACRRLLSSSEKAAAQWELERRLKAFEEAH</sequence>
<dbReference type="Gene3D" id="3.20.20.140">
    <property type="entry name" value="Metal-dependent hydrolases"/>
    <property type="match status" value="1"/>
</dbReference>
<dbReference type="EC" id="3.5.4.4" evidence="3"/>
<evidence type="ECO:0000313" key="10">
    <source>
        <dbReference type="Proteomes" id="UP001156627"/>
    </source>
</evidence>
<gene>
    <name evidence="9" type="primary">add</name>
    <name evidence="9" type="ORF">GCM10007898_36820</name>
</gene>
<dbReference type="InterPro" id="IPR001365">
    <property type="entry name" value="A_deaminase_dom"/>
</dbReference>
<feature type="domain" description="Adenosine deaminase" evidence="8">
    <location>
        <begin position="245"/>
        <end position="463"/>
    </location>
</feature>
<reference evidence="10" key="1">
    <citation type="journal article" date="2019" name="Int. J. Syst. Evol. Microbiol.">
        <title>The Global Catalogue of Microorganisms (GCM) 10K type strain sequencing project: providing services to taxonomists for standard genome sequencing and annotation.</title>
        <authorList>
            <consortium name="The Broad Institute Genomics Platform"/>
            <consortium name="The Broad Institute Genome Sequencing Center for Infectious Disease"/>
            <person name="Wu L."/>
            <person name="Ma J."/>
        </authorList>
    </citation>
    <scope>NUCLEOTIDE SEQUENCE [LARGE SCALE GENOMIC DNA]</scope>
    <source>
        <strain evidence="10">NBRC 111981</strain>
    </source>
</reference>
<name>A0ABQ5XGM3_9GAMM</name>
<evidence type="ECO:0000256" key="6">
    <source>
        <dbReference type="ARBA" id="ARBA00022833"/>
    </source>
</evidence>
<dbReference type="Pfam" id="PF00962">
    <property type="entry name" value="A_deaminase"/>
    <property type="match status" value="1"/>
</dbReference>
<dbReference type="PANTHER" id="PTHR11409">
    <property type="entry name" value="ADENOSINE DEAMINASE"/>
    <property type="match status" value="1"/>
</dbReference>
<keyword evidence="5" id="KW-0378">Hydrolase</keyword>
<proteinExistence type="inferred from homology"/>
<keyword evidence="4" id="KW-0479">Metal-binding</keyword>
<dbReference type="PANTHER" id="PTHR11409:SF43">
    <property type="entry name" value="ADENOSINE DEAMINASE"/>
    <property type="match status" value="1"/>
</dbReference>
<evidence type="ECO:0000256" key="2">
    <source>
        <dbReference type="ARBA" id="ARBA00006676"/>
    </source>
</evidence>
<dbReference type="Proteomes" id="UP001156627">
    <property type="component" value="Unassembled WGS sequence"/>
</dbReference>